<proteinExistence type="predicted"/>
<comment type="caution">
    <text evidence="1">The sequence shown here is derived from an EMBL/GenBank/DDBJ whole genome shotgun (WGS) entry which is preliminary data.</text>
</comment>
<dbReference type="STRING" id="1618573.UT19_C0020G0009"/>
<name>A0A0G0LMA5_9BACT</name>
<accession>A0A0G0LMA5</accession>
<dbReference type="Proteomes" id="UP000034932">
    <property type="component" value="Unassembled WGS sequence"/>
</dbReference>
<gene>
    <name evidence="1" type="ORF">UT19_C0020G0009</name>
</gene>
<sequence>MENRYERGYYSPNLEGRVQKRFWKTMFRIGVVTALVAGACKAIDSVSPETIKEPDPLTQSVKGYTEIFDWMRYTISNATSIDPQTVLGDKYVGAPQP</sequence>
<dbReference type="EMBL" id="LBVW01000020">
    <property type="protein sequence ID" value="KKQ93048.1"/>
    <property type="molecule type" value="Genomic_DNA"/>
</dbReference>
<organism evidence="1 2">
    <name type="scientific">Candidatus Woesebacteria bacterium GW2011_GWB1_39_10b</name>
    <dbReference type="NCBI Taxonomy" id="1618573"/>
    <lineage>
        <taxon>Bacteria</taxon>
        <taxon>Candidatus Woeseibacteriota</taxon>
    </lineage>
</organism>
<evidence type="ECO:0000313" key="1">
    <source>
        <dbReference type="EMBL" id="KKQ93048.1"/>
    </source>
</evidence>
<evidence type="ECO:0000313" key="2">
    <source>
        <dbReference type="Proteomes" id="UP000034932"/>
    </source>
</evidence>
<protein>
    <submittedName>
        <fullName evidence="1">Uncharacterized protein</fullName>
    </submittedName>
</protein>
<dbReference type="AlphaFoldDB" id="A0A0G0LMA5"/>
<reference evidence="1 2" key="1">
    <citation type="journal article" date="2015" name="Nature">
        <title>rRNA introns, odd ribosomes, and small enigmatic genomes across a large radiation of phyla.</title>
        <authorList>
            <person name="Brown C.T."/>
            <person name="Hug L.A."/>
            <person name="Thomas B.C."/>
            <person name="Sharon I."/>
            <person name="Castelle C.J."/>
            <person name="Singh A."/>
            <person name="Wilkins M.J."/>
            <person name="Williams K.H."/>
            <person name="Banfield J.F."/>
        </authorList>
    </citation>
    <scope>NUCLEOTIDE SEQUENCE [LARGE SCALE GENOMIC DNA]</scope>
</reference>